<dbReference type="SUPFAM" id="SSF69118">
    <property type="entry name" value="AhpD-like"/>
    <property type="match status" value="1"/>
</dbReference>
<comment type="caution">
    <text evidence="1">The sequence shown here is derived from an EMBL/GenBank/DDBJ whole genome shotgun (WGS) entry which is preliminary data.</text>
</comment>
<accession>A0A1E5SZR2</accession>
<dbReference type="AlphaFoldDB" id="A0A1E5SZR2"/>
<gene>
    <name evidence="1" type="ORF">BFP71_14285</name>
</gene>
<dbReference type="PANTHER" id="PTHR35446">
    <property type="entry name" value="SI:CH211-175M2.5"/>
    <property type="match status" value="1"/>
</dbReference>
<reference evidence="1 2" key="1">
    <citation type="submission" date="2016-08" db="EMBL/GenBank/DDBJ databases">
        <title>Draft genome of Fabibacter sp. strain SK-8.</title>
        <authorList>
            <person name="Wong S.-K."/>
            <person name="Hamasaki K."/>
            <person name="Yoshizawa S."/>
        </authorList>
    </citation>
    <scope>NUCLEOTIDE SEQUENCE [LARGE SCALE GENOMIC DNA]</scope>
    <source>
        <strain evidence="1 2">SK-8</strain>
    </source>
</reference>
<evidence type="ECO:0000313" key="1">
    <source>
        <dbReference type="EMBL" id="OEK04620.1"/>
    </source>
</evidence>
<dbReference type="InterPro" id="IPR029032">
    <property type="entry name" value="AhpD-like"/>
</dbReference>
<dbReference type="Proteomes" id="UP000095552">
    <property type="component" value="Unassembled WGS sequence"/>
</dbReference>
<dbReference type="EMBL" id="MDGQ01000005">
    <property type="protein sequence ID" value="OEK04620.1"/>
    <property type="molecule type" value="Genomic_DNA"/>
</dbReference>
<organism evidence="1 2">
    <name type="scientific">Roseivirga misakiensis</name>
    <dbReference type="NCBI Taxonomy" id="1563681"/>
    <lineage>
        <taxon>Bacteria</taxon>
        <taxon>Pseudomonadati</taxon>
        <taxon>Bacteroidota</taxon>
        <taxon>Cytophagia</taxon>
        <taxon>Cytophagales</taxon>
        <taxon>Roseivirgaceae</taxon>
        <taxon>Roseivirga</taxon>
    </lineage>
</organism>
<evidence type="ECO:0000313" key="2">
    <source>
        <dbReference type="Proteomes" id="UP000095552"/>
    </source>
</evidence>
<keyword evidence="2" id="KW-1185">Reference proteome</keyword>
<dbReference type="Gene3D" id="1.20.1290.10">
    <property type="entry name" value="AhpD-like"/>
    <property type="match status" value="1"/>
</dbReference>
<dbReference type="PANTHER" id="PTHR35446:SF3">
    <property type="entry name" value="CMD DOMAIN-CONTAINING PROTEIN"/>
    <property type="match status" value="1"/>
</dbReference>
<proteinExistence type="predicted"/>
<evidence type="ECO:0008006" key="3">
    <source>
        <dbReference type="Google" id="ProtNLM"/>
    </source>
</evidence>
<dbReference type="OrthoDB" id="9808310at2"/>
<dbReference type="STRING" id="1563681.BFP71_14285"/>
<name>A0A1E5SZR2_9BACT</name>
<sequence>MNETVRGFKMDEASNEPEEVKEVFDWYKENFGFVPNLAKVLSASPATLRAYWLTQTQLSQYGLLTAEEHNIIQMAIAVENRCKYCASGHQMAGEVFFGSAEDDLIALRNESQISNEKFDALRSFALAIYRNQGRVSDDVLNAFLAKGYSKAQAIEVVTNIAVKVLSNLSNQLAITAIDEPFAPLAKGLFE</sequence>
<dbReference type="RefSeq" id="WP_069836124.1">
    <property type="nucleotide sequence ID" value="NZ_MDGQ01000005.1"/>
</dbReference>
<protein>
    <recommendedName>
        <fullName evidence="3">Carboxymuconolactone decarboxylase-like domain-containing protein</fullName>
    </recommendedName>
</protein>